<feature type="non-terminal residue" evidence="2">
    <location>
        <position position="63"/>
    </location>
</feature>
<dbReference type="AlphaFoldDB" id="A0A9N9HCJ5"/>
<feature type="compositionally biased region" description="Acidic residues" evidence="1">
    <location>
        <begin position="31"/>
        <end position="43"/>
    </location>
</feature>
<dbReference type="Proteomes" id="UP000789739">
    <property type="component" value="Unassembled WGS sequence"/>
</dbReference>
<reference evidence="2" key="1">
    <citation type="submission" date="2021-06" db="EMBL/GenBank/DDBJ databases">
        <authorList>
            <person name="Kallberg Y."/>
            <person name="Tangrot J."/>
            <person name="Rosling A."/>
        </authorList>
    </citation>
    <scope>NUCLEOTIDE SEQUENCE</scope>
    <source>
        <strain evidence="2">BR232B</strain>
    </source>
</reference>
<dbReference type="EMBL" id="CAJVPI010006094">
    <property type="protein sequence ID" value="CAG8677098.1"/>
    <property type="molecule type" value="Genomic_DNA"/>
</dbReference>
<proteinExistence type="predicted"/>
<gene>
    <name evidence="2" type="ORF">PBRASI_LOCUS11607</name>
</gene>
<protein>
    <submittedName>
        <fullName evidence="2">7444_t:CDS:1</fullName>
    </submittedName>
</protein>
<feature type="region of interest" description="Disordered" evidence="1">
    <location>
        <begin position="31"/>
        <end position="63"/>
    </location>
</feature>
<evidence type="ECO:0000313" key="2">
    <source>
        <dbReference type="EMBL" id="CAG8677098.1"/>
    </source>
</evidence>
<evidence type="ECO:0000313" key="3">
    <source>
        <dbReference type="Proteomes" id="UP000789739"/>
    </source>
</evidence>
<organism evidence="2 3">
    <name type="scientific">Paraglomus brasilianum</name>
    <dbReference type="NCBI Taxonomy" id="144538"/>
    <lineage>
        <taxon>Eukaryota</taxon>
        <taxon>Fungi</taxon>
        <taxon>Fungi incertae sedis</taxon>
        <taxon>Mucoromycota</taxon>
        <taxon>Glomeromycotina</taxon>
        <taxon>Glomeromycetes</taxon>
        <taxon>Paraglomerales</taxon>
        <taxon>Paraglomeraceae</taxon>
        <taxon>Paraglomus</taxon>
    </lineage>
</organism>
<name>A0A9N9HCJ5_9GLOM</name>
<accession>A0A9N9HCJ5</accession>
<comment type="caution">
    <text evidence="2">The sequence shown here is derived from an EMBL/GenBank/DDBJ whole genome shotgun (WGS) entry which is preliminary data.</text>
</comment>
<feature type="non-terminal residue" evidence="2">
    <location>
        <position position="1"/>
    </location>
</feature>
<keyword evidence="3" id="KW-1185">Reference proteome</keyword>
<evidence type="ECO:0000256" key="1">
    <source>
        <dbReference type="SAM" id="MobiDB-lite"/>
    </source>
</evidence>
<sequence>GQRKKAIFDRTIELLQITYNSDLPHEYQAIEESDEDEAEEYTESTEAGNETTELVVSQPREID</sequence>